<dbReference type="AlphaFoldDB" id="A0A9D1LL14"/>
<reference evidence="1" key="2">
    <citation type="journal article" date="2021" name="PeerJ">
        <title>Extensive microbial diversity within the chicken gut microbiome revealed by metagenomics and culture.</title>
        <authorList>
            <person name="Gilroy R."/>
            <person name="Ravi A."/>
            <person name="Getino M."/>
            <person name="Pursley I."/>
            <person name="Horton D.L."/>
            <person name="Alikhan N.F."/>
            <person name="Baker D."/>
            <person name="Gharbi K."/>
            <person name="Hall N."/>
            <person name="Watson M."/>
            <person name="Adriaenssens E.M."/>
            <person name="Foster-Nyarko E."/>
            <person name="Jarju S."/>
            <person name="Secka A."/>
            <person name="Antonio M."/>
            <person name="Oren A."/>
            <person name="Chaudhuri R.R."/>
            <person name="La Ragione R."/>
            <person name="Hildebrand F."/>
            <person name="Pallen M.J."/>
        </authorList>
    </citation>
    <scope>NUCLEOTIDE SEQUENCE</scope>
    <source>
        <strain evidence="1">CHK191-8634</strain>
    </source>
</reference>
<gene>
    <name evidence="1" type="ORF">IAB67_05720</name>
</gene>
<comment type="caution">
    <text evidence="1">The sequence shown here is derived from an EMBL/GenBank/DDBJ whole genome shotgun (WGS) entry which is preliminary data.</text>
</comment>
<accession>A0A9D1LL14</accession>
<dbReference type="Proteomes" id="UP000824073">
    <property type="component" value="Unassembled WGS sequence"/>
</dbReference>
<name>A0A9D1LL14_9CLOT</name>
<evidence type="ECO:0000313" key="1">
    <source>
        <dbReference type="EMBL" id="HIU43779.1"/>
    </source>
</evidence>
<proteinExistence type="predicted"/>
<protein>
    <submittedName>
        <fullName evidence="1">Uncharacterized protein</fullName>
    </submittedName>
</protein>
<sequence length="131" mass="14768">MKAETVYKLACAIMFEKTGLDPDFQTFFPSLVTMLLQEALPYENARRETLGQPLLEKAPAVTGMDDEIPCCDLICQVALPYGMASWYFQDEMNDYRSQDYRGRYILALREAALCHGESVTDCYGGSPSCRP</sequence>
<reference evidence="1" key="1">
    <citation type="submission" date="2020-10" db="EMBL/GenBank/DDBJ databases">
        <authorList>
            <person name="Gilroy R."/>
        </authorList>
    </citation>
    <scope>NUCLEOTIDE SEQUENCE</scope>
    <source>
        <strain evidence="1">CHK191-8634</strain>
    </source>
</reference>
<dbReference type="EMBL" id="DVMR01000046">
    <property type="protein sequence ID" value="HIU43779.1"/>
    <property type="molecule type" value="Genomic_DNA"/>
</dbReference>
<organism evidence="1 2">
    <name type="scientific">Candidatus Ventrousia excrementavium</name>
    <dbReference type="NCBI Taxonomy" id="2840961"/>
    <lineage>
        <taxon>Bacteria</taxon>
        <taxon>Bacillati</taxon>
        <taxon>Bacillota</taxon>
        <taxon>Clostridia</taxon>
        <taxon>Eubacteriales</taxon>
        <taxon>Clostridiaceae</taxon>
        <taxon>Clostridiaceae incertae sedis</taxon>
        <taxon>Candidatus Ventrousia</taxon>
    </lineage>
</organism>
<evidence type="ECO:0000313" key="2">
    <source>
        <dbReference type="Proteomes" id="UP000824073"/>
    </source>
</evidence>